<dbReference type="PANTHER" id="PTHR37957:SF1">
    <property type="entry name" value="PHYTASE-LIKE DOMAIN-CONTAINING PROTEIN"/>
    <property type="match status" value="1"/>
</dbReference>
<name>A0A2N0HK06_9SPHN</name>
<organism evidence="2 3">
    <name type="scientific">Novosphingobium kunmingense</name>
    <dbReference type="NCBI Taxonomy" id="1211806"/>
    <lineage>
        <taxon>Bacteria</taxon>
        <taxon>Pseudomonadati</taxon>
        <taxon>Pseudomonadota</taxon>
        <taxon>Alphaproteobacteria</taxon>
        <taxon>Sphingomonadales</taxon>
        <taxon>Sphingomonadaceae</taxon>
        <taxon>Novosphingobium</taxon>
    </lineage>
</organism>
<proteinExistence type="predicted"/>
<dbReference type="Pfam" id="PF13449">
    <property type="entry name" value="Phytase-like"/>
    <property type="match status" value="1"/>
</dbReference>
<keyword evidence="3" id="KW-1185">Reference proteome</keyword>
<dbReference type="Proteomes" id="UP000232587">
    <property type="component" value="Unassembled WGS sequence"/>
</dbReference>
<protein>
    <submittedName>
        <fullName evidence="2">Phytase-like protein with esterase activity</fullName>
    </submittedName>
</protein>
<evidence type="ECO:0000313" key="2">
    <source>
        <dbReference type="EMBL" id="PKB19208.1"/>
    </source>
</evidence>
<reference evidence="2 3" key="1">
    <citation type="submission" date="2017-11" db="EMBL/GenBank/DDBJ databases">
        <title>Genomic Encyclopedia of Type Strains, Phase III (KMG-III): the genomes of soil and plant-associated and newly described type strains.</title>
        <authorList>
            <person name="Whitman W."/>
        </authorList>
    </citation>
    <scope>NUCLEOTIDE SEQUENCE [LARGE SCALE GENOMIC DNA]</scope>
    <source>
        <strain evidence="2 3">CGMCC 1.12274</strain>
    </source>
</reference>
<dbReference type="PANTHER" id="PTHR37957">
    <property type="entry name" value="BLR7070 PROTEIN"/>
    <property type="match status" value="1"/>
</dbReference>
<sequence>MIRRLGWSDVPVATPAVPSGDLRLHRSLTSGLTRRADDPPAVFWGVGDRGPNVSPRVAARHYGLPQLAPLAALDGAKIMVAPGIGPALARFRLEADRVVLEAVAPLRAADGTPLTGLPAPEWPGAETEPVFSLDAAPLGACVDGADCEGIAPGPDGRFWVAEEFGPSLLLVDEAGVVHRRIVPRGSEGRFDGSAVPVSAELPAIAARRRLNRGFEALALDRKAGILYLAFQSPLAHPDRAAHVAGDLVRIWALDPHSLTLLAQYAYPLDPAEAFARDRLAGAVQQADVKISEMTVLPDGSLLVLERLTLSTHFYRVAPDAALPSHFLDPDHRPTLEQLGQTGCQAQGLTILAKQRIFSTDDHAEICGDLEGLLVLDDGRLLLSNDSDYGTEGAATQFWLAAPDRPLPTG</sequence>
<accession>A0A2N0HK06</accession>
<dbReference type="AlphaFoldDB" id="A0A2N0HK06"/>
<dbReference type="RefSeq" id="WP_100866708.1">
    <property type="nucleotide sequence ID" value="NZ_PHUF01000003.1"/>
</dbReference>
<feature type="domain" description="Phytase-like" evidence="1">
    <location>
        <begin position="30"/>
        <end position="387"/>
    </location>
</feature>
<dbReference type="SUPFAM" id="SSF101898">
    <property type="entry name" value="NHL repeat"/>
    <property type="match status" value="1"/>
</dbReference>
<dbReference type="OrthoDB" id="9795869at2"/>
<comment type="caution">
    <text evidence="2">The sequence shown here is derived from an EMBL/GenBank/DDBJ whole genome shotgun (WGS) entry which is preliminary data.</text>
</comment>
<evidence type="ECO:0000313" key="3">
    <source>
        <dbReference type="Proteomes" id="UP000232587"/>
    </source>
</evidence>
<dbReference type="EMBL" id="PHUF01000003">
    <property type="protein sequence ID" value="PKB19208.1"/>
    <property type="molecule type" value="Genomic_DNA"/>
</dbReference>
<evidence type="ECO:0000259" key="1">
    <source>
        <dbReference type="Pfam" id="PF13449"/>
    </source>
</evidence>
<gene>
    <name evidence="2" type="ORF">B0I00_1438</name>
</gene>
<dbReference type="InterPro" id="IPR027372">
    <property type="entry name" value="Phytase-like_dom"/>
</dbReference>